<evidence type="ECO:0000256" key="2">
    <source>
        <dbReference type="ARBA" id="ARBA00022771"/>
    </source>
</evidence>
<reference evidence="6" key="2">
    <citation type="submission" date="2025-09" db="UniProtKB">
        <authorList>
            <consortium name="Ensembl"/>
        </authorList>
    </citation>
    <scope>IDENTIFICATION</scope>
</reference>
<keyword evidence="7" id="KW-1185">Reference proteome</keyword>
<feature type="domain" description="CHHC U11-48K-type" evidence="5">
    <location>
        <begin position="40"/>
        <end position="67"/>
    </location>
</feature>
<feature type="region of interest" description="Disordered" evidence="4">
    <location>
        <begin position="121"/>
        <end position="197"/>
    </location>
</feature>
<dbReference type="GeneTree" id="ENSGT00940000156784"/>
<reference evidence="6" key="1">
    <citation type="submission" date="2025-08" db="UniProtKB">
        <authorList>
            <consortium name="Ensembl"/>
        </authorList>
    </citation>
    <scope>IDENTIFICATION</scope>
</reference>
<dbReference type="AlphaFoldDB" id="A0A674HAE7"/>
<feature type="domain" description="CHHC U11-48K-type" evidence="5">
    <location>
        <begin position="6"/>
        <end position="33"/>
    </location>
</feature>
<keyword evidence="3" id="KW-0862">Zinc</keyword>
<dbReference type="Pfam" id="PF05253">
    <property type="entry name" value="zf-U11-48K"/>
    <property type="match status" value="2"/>
</dbReference>
<dbReference type="PANTHER" id="PTHR21402">
    <property type="entry name" value="GAMETOCYTE SPECIFIC FACTOR 1-RELATED"/>
    <property type="match status" value="1"/>
</dbReference>
<proteinExistence type="predicted"/>
<accession>A0A674HAE7</accession>
<dbReference type="SUPFAM" id="SSF57667">
    <property type="entry name" value="beta-beta-alpha zinc fingers"/>
    <property type="match status" value="1"/>
</dbReference>
<name>A0A674HAE7_TAEGU</name>
<dbReference type="Proteomes" id="UP000007754">
    <property type="component" value="Unplaced"/>
</dbReference>
<keyword evidence="1" id="KW-0479">Metal-binding</keyword>
<evidence type="ECO:0000256" key="1">
    <source>
        <dbReference type="ARBA" id="ARBA00022723"/>
    </source>
</evidence>
<dbReference type="PANTHER" id="PTHR21402:SF5">
    <property type="entry name" value="GAMETOCYTE SPECIFIC FACTOR 1"/>
    <property type="match status" value="1"/>
</dbReference>
<dbReference type="Ensembl" id="ENSTGUT00000023296.1">
    <property type="protein sequence ID" value="ENSTGUP00000031586.1"/>
    <property type="gene ID" value="ENSTGUG00000027502.1"/>
</dbReference>
<evidence type="ECO:0000256" key="3">
    <source>
        <dbReference type="ARBA" id="ARBA00022833"/>
    </source>
</evidence>
<evidence type="ECO:0000259" key="5">
    <source>
        <dbReference type="PROSITE" id="PS51800"/>
    </source>
</evidence>
<evidence type="ECO:0000313" key="7">
    <source>
        <dbReference type="Proteomes" id="UP000007754"/>
    </source>
</evidence>
<dbReference type="PROSITE" id="PS51800">
    <property type="entry name" value="ZF_CHHC_U11_48K"/>
    <property type="match status" value="2"/>
</dbReference>
<evidence type="ECO:0000313" key="6">
    <source>
        <dbReference type="Ensembl" id="ENSTGUP00000031586.1"/>
    </source>
</evidence>
<organism evidence="6 7">
    <name type="scientific">Taeniopygia guttata</name>
    <name type="common">Zebra finch</name>
    <name type="synonym">Poephila guttata</name>
    <dbReference type="NCBI Taxonomy" id="59729"/>
    <lineage>
        <taxon>Eukaryota</taxon>
        <taxon>Metazoa</taxon>
        <taxon>Chordata</taxon>
        <taxon>Craniata</taxon>
        <taxon>Vertebrata</taxon>
        <taxon>Euteleostomi</taxon>
        <taxon>Archelosauria</taxon>
        <taxon>Archosauria</taxon>
        <taxon>Dinosauria</taxon>
        <taxon>Saurischia</taxon>
        <taxon>Theropoda</taxon>
        <taxon>Coelurosauria</taxon>
        <taxon>Aves</taxon>
        <taxon>Neognathae</taxon>
        <taxon>Neoaves</taxon>
        <taxon>Telluraves</taxon>
        <taxon>Australaves</taxon>
        <taxon>Passeriformes</taxon>
        <taxon>Passeroidea</taxon>
        <taxon>Estrildidae</taxon>
        <taxon>Estrildinae</taxon>
        <taxon>Taeniopygia</taxon>
    </lineage>
</organism>
<evidence type="ECO:0000256" key="4">
    <source>
        <dbReference type="SAM" id="MobiDB-lite"/>
    </source>
</evidence>
<dbReference type="InterPro" id="IPR022776">
    <property type="entry name" value="TRM13/UPF0224_CHHC_Znf_dom"/>
</dbReference>
<sequence>MEPDELVQCPYDQSHQVRVSRLPYHLVRCQQNNPQVSRTLATCPFNARHRVPRALLRSHLGCCPDQLPLELPPDPEDMTGPAWPPLQPWQPPPCQEDWDAELGELELDKPPPFVLRVTKGDLPVPCGSPDPATPPEGLSPRKPRPATAGARLGTAKTRVGTTKARVGAAPAWPEVAGDTWGGLGAGGAPPEFKLLPK</sequence>
<dbReference type="InterPro" id="IPR036236">
    <property type="entry name" value="Znf_C2H2_sf"/>
</dbReference>
<protein>
    <submittedName>
        <fullName evidence="6">Gametocyte-specific factor 1-like</fullName>
    </submittedName>
</protein>
<dbReference type="GO" id="GO:0008270">
    <property type="term" value="F:zinc ion binding"/>
    <property type="evidence" value="ECO:0007669"/>
    <property type="project" value="UniProtKB-KW"/>
</dbReference>
<keyword evidence="2" id="KW-0863">Zinc-finger</keyword>
<dbReference type="InterPro" id="IPR051591">
    <property type="entry name" value="UPF0224_FAM112_RNA_Proc"/>
</dbReference>